<keyword evidence="1" id="KW-0175">Coiled coil</keyword>
<name>A0A2S5B7D7_9BASI</name>
<sequence>MSNDENNLVLQLTGRLEQLQREKDQLERAVEGQGDAIALKLRLALLAYEQQKPIPQPRHSSKSRTGSSSSSVSTSASTSSSVSFPSSPSSSSLISPTLPAPDLTPDVLLALRENETLRVRLANSERVNAYYQRELAELRRRCGISIDELEELDLSPGFSGAGTSFPRQRSLSRPSRLDAYGGPSSSSIRIPGAATSVSPPGGRSANGGGTGGGGGRRSLASSFMFSPDGARSARFASNSYTSSINTTATTPSSSYPNPRPPAATPATNAAFSPASANANLSLGGAGLGFGSPFINGLATSVGSGGSHDITQRRSSLNGLVAAHFAASSLQSDASGGGGGGPSHGGYPGGVGIDLDDLVSLGGGSAGDRGSSSSRSVSSESRSRVTIVPPTTTGSAERQRGLLPRATGTGIGVTEGALAGLTSSGTSDGGRPTAADPVDPLVAAITRGLAKLVAEGTATLVDESDGDEGLSPISPMAAGRLEEEDGDGAETPLSNVASRTGSILRRRLTS</sequence>
<organism evidence="3 4">
    <name type="scientific">Rhodotorula taiwanensis</name>
    <dbReference type="NCBI Taxonomy" id="741276"/>
    <lineage>
        <taxon>Eukaryota</taxon>
        <taxon>Fungi</taxon>
        <taxon>Dikarya</taxon>
        <taxon>Basidiomycota</taxon>
        <taxon>Pucciniomycotina</taxon>
        <taxon>Microbotryomycetes</taxon>
        <taxon>Sporidiobolales</taxon>
        <taxon>Sporidiobolaceae</taxon>
        <taxon>Rhodotorula</taxon>
    </lineage>
</organism>
<feature type="region of interest" description="Disordered" evidence="2">
    <location>
        <begin position="459"/>
        <end position="509"/>
    </location>
</feature>
<proteinExistence type="predicted"/>
<dbReference type="EMBL" id="PJQD01000048">
    <property type="protein sequence ID" value="POY72641.1"/>
    <property type="molecule type" value="Genomic_DNA"/>
</dbReference>
<reference evidence="3 4" key="1">
    <citation type="journal article" date="2018" name="Front. Microbiol.">
        <title>Prospects for Fungal Bioremediation of Acidic Radioactive Waste Sites: Characterization and Genome Sequence of Rhodotorula taiwanensis MD1149.</title>
        <authorList>
            <person name="Tkavc R."/>
            <person name="Matrosova V.Y."/>
            <person name="Grichenko O.E."/>
            <person name="Gostincar C."/>
            <person name="Volpe R.P."/>
            <person name="Klimenkova P."/>
            <person name="Gaidamakova E.K."/>
            <person name="Zhou C.E."/>
            <person name="Stewart B.J."/>
            <person name="Lyman M.G."/>
            <person name="Malfatti S.A."/>
            <person name="Rubinfeld B."/>
            <person name="Courtot M."/>
            <person name="Singh J."/>
            <person name="Dalgard C.L."/>
            <person name="Hamilton T."/>
            <person name="Frey K.G."/>
            <person name="Gunde-Cimerman N."/>
            <person name="Dugan L."/>
            <person name="Daly M.J."/>
        </authorList>
    </citation>
    <scope>NUCLEOTIDE SEQUENCE [LARGE SCALE GENOMIC DNA]</scope>
    <source>
        <strain evidence="3 4">MD1149</strain>
    </source>
</reference>
<feature type="compositionally biased region" description="Polar residues" evidence="2">
    <location>
        <begin position="245"/>
        <end position="255"/>
    </location>
</feature>
<gene>
    <name evidence="3" type="ORF">BMF94_4469</name>
</gene>
<dbReference type="OrthoDB" id="78858at2759"/>
<protein>
    <submittedName>
        <fullName evidence="3">Uncharacterized protein</fullName>
    </submittedName>
</protein>
<evidence type="ECO:0000256" key="2">
    <source>
        <dbReference type="SAM" id="MobiDB-lite"/>
    </source>
</evidence>
<feature type="compositionally biased region" description="Polar residues" evidence="2">
    <location>
        <begin position="491"/>
        <end position="500"/>
    </location>
</feature>
<feature type="region of interest" description="Disordered" evidence="2">
    <location>
        <begin position="245"/>
        <end position="269"/>
    </location>
</feature>
<feature type="compositionally biased region" description="Gly residues" evidence="2">
    <location>
        <begin position="334"/>
        <end position="351"/>
    </location>
</feature>
<evidence type="ECO:0000256" key="1">
    <source>
        <dbReference type="SAM" id="Coils"/>
    </source>
</evidence>
<dbReference type="STRING" id="741276.A0A2S5B7D7"/>
<dbReference type="AlphaFoldDB" id="A0A2S5B7D7"/>
<feature type="compositionally biased region" description="Gly residues" evidence="2">
    <location>
        <begin position="204"/>
        <end position="216"/>
    </location>
</feature>
<feature type="compositionally biased region" description="Low complexity" evidence="2">
    <location>
        <begin position="63"/>
        <end position="97"/>
    </location>
</feature>
<feature type="region of interest" description="Disordered" evidence="2">
    <location>
        <begin position="155"/>
        <end position="223"/>
    </location>
</feature>
<dbReference type="Proteomes" id="UP000237144">
    <property type="component" value="Unassembled WGS sequence"/>
</dbReference>
<feature type="coiled-coil region" evidence="1">
    <location>
        <begin position="2"/>
        <end position="36"/>
    </location>
</feature>
<feature type="region of interest" description="Disordered" evidence="2">
    <location>
        <begin position="52"/>
        <end position="98"/>
    </location>
</feature>
<evidence type="ECO:0000313" key="3">
    <source>
        <dbReference type="EMBL" id="POY72641.1"/>
    </source>
</evidence>
<feature type="compositionally biased region" description="Low complexity" evidence="2">
    <location>
        <begin position="367"/>
        <end position="379"/>
    </location>
</feature>
<feature type="compositionally biased region" description="Low complexity" evidence="2">
    <location>
        <begin position="164"/>
        <end position="174"/>
    </location>
</feature>
<evidence type="ECO:0000313" key="4">
    <source>
        <dbReference type="Proteomes" id="UP000237144"/>
    </source>
</evidence>
<comment type="caution">
    <text evidence="3">The sequence shown here is derived from an EMBL/GenBank/DDBJ whole genome shotgun (WGS) entry which is preliminary data.</text>
</comment>
<keyword evidence="4" id="KW-1185">Reference proteome</keyword>
<feature type="region of interest" description="Disordered" evidence="2">
    <location>
        <begin position="331"/>
        <end position="410"/>
    </location>
</feature>
<accession>A0A2S5B7D7</accession>